<dbReference type="EMBL" id="BPLR01001311">
    <property type="protein sequence ID" value="GIZ01492.1"/>
    <property type="molecule type" value="Genomic_DNA"/>
</dbReference>
<proteinExistence type="predicted"/>
<accession>A0AAV4Y5R6</accession>
<organism evidence="2 3">
    <name type="scientific">Caerostris extrusa</name>
    <name type="common">Bark spider</name>
    <name type="synonym">Caerostris bankana</name>
    <dbReference type="NCBI Taxonomy" id="172846"/>
    <lineage>
        <taxon>Eukaryota</taxon>
        <taxon>Metazoa</taxon>
        <taxon>Ecdysozoa</taxon>
        <taxon>Arthropoda</taxon>
        <taxon>Chelicerata</taxon>
        <taxon>Arachnida</taxon>
        <taxon>Araneae</taxon>
        <taxon>Araneomorphae</taxon>
        <taxon>Entelegynae</taxon>
        <taxon>Araneoidea</taxon>
        <taxon>Araneidae</taxon>
        <taxon>Caerostris</taxon>
    </lineage>
</organism>
<keyword evidence="3" id="KW-1185">Reference proteome</keyword>
<dbReference type="Proteomes" id="UP001054945">
    <property type="component" value="Unassembled WGS sequence"/>
</dbReference>
<dbReference type="AlphaFoldDB" id="A0AAV4Y5R6"/>
<evidence type="ECO:0000256" key="1">
    <source>
        <dbReference type="SAM" id="MobiDB-lite"/>
    </source>
</evidence>
<evidence type="ECO:0000313" key="2">
    <source>
        <dbReference type="EMBL" id="GIZ01492.1"/>
    </source>
</evidence>
<comment type="caution">
    <text evidence="2">The sequence shown here is derived from an EMBL/GenBank/DDBJ whole genome shotgun (WGS) entry which is preliminary data.</text>
</comment>
<name>A0AAV4Y5R6_CAEEX</name>
<evidence type="ECO:0000313" key="3">
    <source>
        <dbReference type="Proteomes" id="UP001054945"/>
    </source>
</evidence>
<feature type="region of interest" description="Disordered" evidence="1">
    <location>
        <begin position="69"/>
        <end position="126"/>
    </location>
</feature>
<feature type="compositionally biased region" description="Basic and acidic residues" evidence="1">
    <location>
        <begin position="115"/>
        <end position="126"/>
    </location>
</feature>
<gene>
    <name evidence="2" type="ORF">CEXT_18341</name>
</gene>
<sequence>MIAFRVLRTDFLLYKLGVSVVVCISAFRNKKQHRTDPVGASFSFRAQNRPRLDGERKEIFISSLPGRVGSLRQRDGRAPRPAGELELGAALPTQTGRAAQRKSDPEMRRHHQPHKCSDDQRDHSLR</sequence>
<protein>
    <submittedName>
        <fullName evidence="2">Uncharacterized protein</fullName>
    </submittedName>
</protein>
<reference evidence="2 3" key="1">
    <citation type="submission" date="2021-06" db="EMBL/GenBank/DDBJ databases">
        <title>Caerostris extrusa draft genome.</title>
        <authorList>
            <person name="Kono N."/>
            <person name="Arakawa K."/>
        </authorList>
    </citation>
    <scope>NUCLEOTIDE SEQUENCE [LARGE SCALE GENOMIC DNA]</scope>
</reference>